<evidence type="ECO:0000256" key="1">
    <source>
        <dbReference type="SAM" id="Coils"/>
    </source>
</evidence>
<evidence type="ECO:0000313" key="3">
    <source>
        <dbReference type="Proteomes" id="UP000887540"/>
    </source>
</evidence>
<keyword evidence="3" id="KW-1185">Reference proteome</keyword>
<accession>A0A914DMZ9</accession>
<evidence type="ECO:0000256" key="2">
    <source>
        <dbReference type="SAM" id="MobiDB-lite"/>
    </source>
</evidence>
<organism evidence="3 4">
    <name type="scientific">Acrobeloides nanus</name>
    <dbReference type="NCBI Taxonomy" id="290746"/>
    <lineage>
        <taxon>Eukaryota</taxon>
        <taxon>Metazoa</taxon>
        <taxon>Ecdysozoa</taxon>
        <taxon>Nematoda</taxon>
        <taxon>Chromadorea</taxon>
        <taxon>Rhabditida</taxon>
        <taxon>Tylenchina</taxon>
        <taxon>Cephalobomorpha</taxon>
        <taxon>Cephaloboidea</taxon>
        <taxon>Cephalobidae</taxon>
        <taxon>Acrobeloides</taxon>
    </lineage>
</organism>
<dbReference type="WBParaSite" id="ACRNAN_scaffold3297.g13135.t1">
    <property type="protein sequence ID" value="ACRNAN_scaffold3297.g13135.t1"/>
    <property type="gene ID" value="ACRNAN_scaffold3297.g13135"/>
</dbReference>
<evidence type="ECO:0000313" key="4">
    <source>
        <dbReference type="WBParaSite" id="ACRNAN_scaffold3297.g13135.t1"/>
    </source>
</evidence>
<keyword evidence="1" id="KW-0175">Coiled coil</keyword>
<sequence>MSSYERTTVTKQETTVPATQNIHTTTELRQQPLHTSGVNSTVECQARVGGTNECQDDRGFFEKVKDAITGGDNPAKKAEHYAEKAGEEAKKEAKLACEAQKYANKAAEKANKYASKAEEKLMEKERACEKQESYTEKARAEAERLNQCKEADLSRQAQELKCAGSKLQQAH</sequence>
<feature type="coiled-coil region" evidence="1">
    <location>
        <begin position="107"/>
        <end position="159"/>
    </location>
</feature>
<dbReference type="AlphaFoldDB" id="A0A914DMZ9"/>
<name>A0A914DMZ9_9BILA</name>
<protein>
    <submittedName>
        <fullName evidence="4">Uncharacterized protein</fullName>
    </submittedName>
</protein>
<reference evidence="4" key="1">
    <citation type="submission" date="2022-11" db="UniProtKB">
        <authorList>
            <consortium name="WormBaseParasite"/>
        </authorList>
    </citation>
    <scope>IDENTIFICATION</scope>
</reference>
<dbReference type="Proteomes" id="UP000887540">
    <property type="component" value="Unplaced"/>
</dbReference>
<feature type="region of interest" description="Disordered" evidence="2">
    <location>
        <begin position="1"/>
        <end position="34"/>
    </location>
</feature>
<proteinExistence type="predicted"/>